<dbReference type="SUPFAM" id="SSF52540">
    <property type="entry name" value="P-loop containing nucleoside triphosphate hydrolases"/>
    <property type="match status" value="1"/>
</dbReference>
<evidence type="ECO:0008006" key="3">
    <source>
        <dbReference type="Google" id="ProtNLM"/>
    </source>
</evidence>
<reference evidence="1 2" key="2">
    <citation type="submission" date="2024-10" db="EMBL/GenBank/DDBJ databases">
        <authorList>
            <person name="Ryan C."/>
        </authorList>
    </citation>
    <scope>NUCLEOTIDE SEQUENCE [LARGE SCALE GENOMIC DNA]</scope>
</reference>
<proteinExistence type="predicted"/>
<evidence type="ECO:0000313" key="1">
    <source>
        <dbReference type="EMBL" id="CAL4990558.1"/>
    </source>
</evidence>
<organism evidence="1 2">
    <name type="scientific">Urochloa decumbens</name>
    <dbReference type="NCBI Taxonomy" id="240449"/>
    <lineage>
        <taxon>Eukaryota</taxon>
        <taxon>Viridiplantae</taxon>
        <taxon>Streptophyta</taxon>
        <taxon>Embryophyta</taxon>
        <taxon>Tracheophyta</taxon>
        <taxon>Spermatophyta</taxon>
        <taxon>Magnoliopsida</taxon>
        <taxon>Liliopsida</taxon>
        <taxon>Poales</taxon>
        <taxon>Poaceae</taxon>
        <taxon>PACMAD clade</taxon>
        <taxon>Panicoideae</taxon>
        <taxon>Panicodae</taxon>
        <taxon>Paniceae</taxon>
        <taxon>Melinidinae</taxon>
        <taxon>Urochloa</taxon>
    </lineage>
</organism>
<gene>
    <name evidence="1" type="ORF">URODEC1_LOCUS60309</name>
</gene>
<keyword evidence="2" id="KW-1185">Reference proteome</keyword>
<dbReference type="Gene3D" id="3.40.50.300">
    <property type="entry name" value="P-loop containing nucleotide triphosphate hydrolases"/>
    <property type="match status" value="1"/>
</dbReference>
<accession>A0ABC9B3J5</accession>
<dbReference type="EMBL" id="OZ075134">
    <property type="protein sequence ID" value="CAL4990558.1"/>
    <property type="molecule type" value="Genomic_DNA"/>
</dbReference>
<dbReference type="InterPro" id="IPR027417">
    <property type="entry name" value="P-loop_NTPase"/>
</dbReference>
<dbReference type="Proteomes" id="UP001497457">
    <property type="component" value="Chromosome 24b"/>
</dbReference>
<reference evidence="2" key="1">
    <citation type="submission" date="2024-06" db="EMBL/GenBank/DDBJ databases">
        <authorList>
            <person name="Ryan C."/>
        </authorList>
    </citation>
    <scope>NUCLEOTIDE SEQUENCE [LARGE SCALE GENOMIC DNA]</scope>
</reference>
<sequence length="495" mass="57140">MDMIISAVLGKAIGRSISLVISKSFKQRVPDVEDSLQRILLRAQIIIDEALGRHITNKAMLQQLGMLRDAMYQGNYILDASRYQSHDEDGKDSIVSHSLPLWIVNYLRRTSSSNRNTKILEQLQYALDNLSTMIVDVKELVELLKSYPPLYRQPYSMHLLLNNCMFGRQMEAHLVISFLLNTQPHSSEELEVLPIVGPYEVGKSTLVSHVCKDERVCDHFSKVLLLRGQDFINYGLATLSKGCAVQHENHVLYSNKDKRLLLVVELDHGDLNEDAWNKLISSCKQHMPTGSKIIVTSRSDKIVKFGTAPPLHLKYLSHEAFWYFFKTLTFGSMDPKTQPRFAHVAMEIGRMLSVCFIRANFMASLLRNNFDIHFWCKVLTYLRWVINKNVSKYGGHPFDLINQNRPVHLRRMARPSEEVVLHSRFQRSSSQQVPKISIQDVLYGNVKPHGKFEFLSWRSQIPPYYSFVTSCEIREQKTRATKRKRSTKENLSERL</sequence>
<dbReference type="PANTHER" id="PTHR33377:SF92">
    <property type="entry name" value="NB-ARC DOMAIN-CONTAINING PROTEIN"/>
    <property type="match status" value="1"/>
</dbReference>
<evidence type="ECO:0000313" key="2">
    <source>
        <dbReference type="Proteomes" id="UP001497457"/>
    </source>
</evidence>
<protein>
    <recommendedName>
        <fullName evidence="3">NB-ARC domain-containing protein</fullName>
    </recommendedName>
</protein>
<dbReference type="PANTHER" id="PTHR33377">
    <property type="entry name" value="OS10G0134700 PROTEIN-RELATED"/>
    <property type="match status" value="1"/>
</dbReference>
<name>A0ABC9B3J5_9POAL</name>
<dbReference type="AlphaFoldDB" id="A0ABC9B3J5"/>